<dbReference type="Pfam" id="PF08814">
    <property type="entry name" value="XisH"/>
    <property type="match status" value="1"/>
</dbReference>
<gene>
    <name evidence="1" type="ORF">KA717_10735</name>
</gene>
<dbReference type="Gene3D" id="3.40.1350.10">
    <property type="match status" value="1"/>
</dbReference>
<dbReference type="InterPro" id="IPR011335">
    <property type="entry name" value="Restrct_endonuc-II-like"/>
</dbReference>
<dbReference type="KEGG" id="wna:KA717_10735"/>
<dbReference type="InterPro" id="IPR014919">
    <property type="entry name" value="XisH"/>
</dbReference>
<accession>A0A977L1V8</accession>
<dbReference type="AlphaFoldDB" id="A0A977L1V8"/>
<sequence length="54" mass="6558">MVFIEHFLNVLIPIAEDVYQDFFQRPAIQEIIRDQEINLIVFEPNLEEILQWIN</sequence>
<evidence type="ECO:0000313" key="1">
    <source>
        <dbReference type="EMBL" id="UXE63096.1"/>
    </source>
</evidence>
<name>A0A977L1V8_9CYAN</name>
<dbReference type="SUPFAM" id="SSF52980">
    <property type="entry name" value="Restriction endonuclease-like"/>
    <property type="match status" value="1"/>
</dbReference>
<proteinExistence type="predicted"/>
<dbReference type="Proteomes" id="UP001065613">
    <property type="component" value="Chromosome"/>
</dbReference>
<evidence type="ECO:0008006" key="2">
    <source>
        <dbReference type="Google" id="ProtNLM"/>
    </source>
</evidence>
<organism evidence="1">
    <name type="scientific">Woronichinia naegeliana WA131</name>
    <dbReference type="NCBI Taxonomy" id="2824559"/>
    <lineage>
        <taxon>Bacteria</taxon>
        <taxon>Bacillati</taxon>
        <taxon>Cyanobacteriota</taxon>
        <taxon>Cyanophyceae</taxon>
        <taxon>Synechococcales</taxon>
        <taxon>Coelosphaeriaceae</taxon>
        <taxon>Woronichinia</taxon>
    </lineage>
</organism>
<dbReference type="EMBL" id="CP073041">
    <property type="protein sequence ID" value="UXE63096.1"/>
    <property type="molecule type" value="Genomic_DNA"/>
</dbReference>
<dbReference type="GO" id="GO:0003676">
    <property type="term" value="F:nucleic acid binding"/>
    <property type="evidence" value="ECO:0007669"/>
    <property type="project" value="InterPro"/>
</dbReference>
<reference evidence="1" key="1">
    <citation type="submission" date="2021-04" db="EMBL/GenBank/DDBJ databases">
        <title>Genome sequence of Woronichinia naegeliana from Washington state freshwater lake bloom.</title>
        <authorList>
            <person name="Dreher T.W."/>
        </authorList>
    </citation>
    <scope>NUCLEOTIDE SEQUENCE</scope>
    <source>
        <strain evidence="1">WA131</strain>
    </source>
</reference>
<dbReference type="InterPro" id="IPR011856">
    <property type="entry name" value="tRNA_endonuc-like_dom_sf"/>
</dbReference>
<protein>
    <recommendedName>
        <fullName evidence="2">FdxN element excision controlling factor protein</fullName>
    </recommendedName>
</protein>